<dbReference type="Gene3D" id="2.160.10.10">
    <property type="entry name" value="Hexapeptide repeat proteins"/>
    <property type="match status" value="1"/>
</dbReference>
<dbReference type="Gene3D" id="1.10.166.10">
    <property type="entry name" value="Tetrahydrodipicolinate-N-succinyltransferase, N-terminal domain"/>
    <property type="match status" value="1"/>
</dbReference>
<reference evidence="5 6" key="1">
    <citation type="submission" date="2022-04" db="EMBL/GenBank/DDBJ databases">
        <title>Genome diversity in the genus Frankia.</title>
        <authorList>
            <person name="Carlos-Shanley C."/>
            <person name="Hahn D."/>
        </authorList>
    </citation>
    <scope>NUCLEOTIDE SEQUENCE [LARGE SCALE GENOMIC DNA]</scope>
    <source>
        <strain evidence="5 6">Ag45/Mut15</strain>
    </source>
</reference>
<comment type="caution">
    <text evidence="5">The sequence shown here is derived from an EMBL/GenBank/DDBJ whole genome shotgun (WGS) entry which is preliminary data.</text>
</comment>
<gene>
    <name evidence="5" type="ORF">MXD59_07795</name>
</gene>
<dbReference type="InterPro" id="IPR011004">
    <property type="entry name" value="Trimer_LpxA-like_sf"/>
</dbReference>
<dbReference type="Pfam" id="PF14602">
    <property type="entry name" value="Hexapep_2"/>
    <property type="match status" value="1"/>
</dbReference>
<dbReference type="PROSITE" id="PS00101">
    <property type="entry name" value="HEXAPEP_TRANSFERASES"/>
    <property type="match status" value="1"/>
</dbReference>
<comment type="similarity">
    <text evidence="1">Belongs to the transferase hexapeptide repeat family.</text>
</comment>
<evidence type="ECO:0000256" key="1">
    <source>
        <dbReference type="ARBA" id="ARBA00007274"/>
    </source>
</evidence>
<dbReference type="RefSeq" id="WP_248824093.1">
    <property type="nucleotide sequence ID" value="NZ_JALKFT010000006.1"/>
</dbReference>
<dbReference type="InterPro" id="IPR037133">
    <property type="entry name" value="THP_succinylTrfase_N_sf"/>
</dbReference>
<keyword evidence="2 5" id="KW-0808">Transferase</keyword>
<accession>A0ABT0JVU8</accession>
<dbReference type="InterPro" id="IPR018357">
    <property type="entry name" value="Hexapep_transf_CS"/>
</dbReference>
<dbReference type="GO" id="GO:0008666">
    <property type="term" value="F:2,3,4,5-tetrahydropyridine-2,6-dicarboxylate N-succinyltransferase activity"/>
    <property type="evidence" value="ECO:0007669"/>
    <property type="project" value="UniProtKB-EC"/>
</dbReference>
<evidence type="ECO:0000259" key="4">
    <source>
        <dbReference type="Pfam" id="PF14805"/>
    </source>
</evidence>
<dbReference type="EC" id="2.3.1.117" evidence="5"/>
<dbReference type="Pfam" id="PF14805">
    <property type="entry name" value="THDPS_N_2"/>
    <property type="match status" value="1"/>
</dbReference>
<dbReference type="CDD" id="cd03350">
    <property type="entry name" value="LbH_THP_succinylT"/>
    <property type="match status" value="1"/>
</dbReference>
<keyword evidence="5" id="KW-0012">Acyltransferase</keyword>
<proteinExistence type="inferred from homology"/>
<keyword evidence="6" id="KW-1185">Reference proteome</keyword>
<evidence type="ECO:0000313" key="5">
    <source>
        <dbReference type="EMBL" id="MCK9875674.1"/>
    </source>
</evidence>
<dbReference type="EMBL" id="JALKFT010000006">
    <property type="protein sequence ID" value="MCK9875674.1"/>
    <property type="molecule type" value="Genomic_DNA"/>
</dbReference>
<protein>
    <submittedName>
        <fullName evidence="5">2,3,4,5-tetrahydropyridine-2,6-dicarboxylate N-succinyltransferase</fullName>
        <ecNumber evidence="5">2.3.1.117</ecNumber>
    </submittedName>
</protein>
<keyword evidence="3" id="KW-0677">Repeat</keyword>
<dbReference type="Proteomes" id="UP001201873">
    <property type="component" value="Unassembled WGS sequence"/>
</dbReference>
<evidence type="ECO:0000256" key="3">
    <source>
        <dbReference type="ARBA" id="ARBA00022737"/>
    </source>
</evidence>
<sequence>MSTSNSSPATAAGSASSAASVIDPVIDELWERRGDLTPDDADARKSVVAAVDAIDAGEARVATIAADNTIVVDERAKRAILLSFKVLDMVESAAGDFHYHDRVPLKTRFDGVRVVPGAIVRWGAHIAPGAILMPSYTNIGGFVGAGTLVDTWATVGSCAQVGERVHLSGGVGLGGVLEPPNAVPVVVEDDAFVGSRCMVVDGARVRRGAKLGAGAILTASTHVFDATSGEEYPRGEIPERAVAVGSTRIRTFPAGDFGMPCIVVLRTLDEGQIHDKLALNEILREHGVAGG</sequence>
<organism evidence="5 6">
    <name type="scientific">Frankia umida</name>
    <dbReference type="NCBI Taxonomy" id="573489"/>
    <lineage>
        <taxon>Bacteria</taxon>
        <taxon>Bacillati</taxon>
        <taxon>Actinomycetota</taxon>
        <taxon>Actinomycetes</taxon>
        <taxon>Frankiales</taxon>
        <taxon>Frankiaceae</taxon>
        <taxon>Frankia</taxon>
    </lineage>
</organism>
<evidence type="ECO:0000313" key="6">
    <source>
        <dbReference type="Proteomes" id="UP001201873"/>
    </source>
</evidence>
<dbReference type="NCBIfam" id="NF008808">
    <property type="entry name" value="PRK11830.1"/>
    <property type="match status" value="1"/>
</dbReference>
<dbReference type="SUPFAM" id="SSF51161">
    <property type="entry name" value="Trimeric LpxA-like enzymes"/>
    <property type="match status" value="1"/>
</dbReference>
<feature type="domain" description="Tetrahydrodipicolinate-N-succinyltransferase chain A" evidence="4">
    <location>
        <begin position="25"/>
        <end position="86"/>
    </location>
</feature>
<evidence type="ECO:0000256" key="2">
    <source>
        <dbReference type="ARBA" id="ARBA00022679"/>
    </source>
</evidence>
<dbReference type="InterPro" id="IPR001451">
    <property type="entry name" value="Hexapep"/>
</dbReference>
<dbReference type="InterPro" id="IPR023180">
    <property type="entry name" value="THP_succinylTrfase_dom1"/>
</dbReference>
<name>A0ABT0JVU8_9ACTN</name>